<gene>
    <name evidence="1" type="ORF">MKP09_06560</name>
</gene>
<evidence type="ECO:0000313" key="2">
    <source>
        <dbReference type="Proteomes" id="UP001202248"/>
    </source>
</evidence>
<reference evidence="1 2" key="1">
    <citation type="submission" date="2022-02" db="EMBL/GenBank/DDBJ databases">
        <authorList>
            <person name="Min J."/>
        </authorList>
    </citation>
    <scope>NUCLEOTIDE SEQUENCE [LARGE SCALE GENOMIC DNA]</scope>
    <source>
        <strain evidence="1 2">GR10-1</strain>
    </source>
</reference>
<dbReference type="Proteomes" id="UP001202248">
    <property type="component" value="Unassembled WGS sequence"/>
</dbReference>
<evidence type="ECO:0000313" key="1">
    <source>
        <dbReference type="EMBL" id="MCH5597591.1"/>
    </source>
</evidence>
<organism evidence="1 2">
    <name type="scientific">Niabella ginsengisoli</name>
    <dbReference type="NCBI Taxonomy" id="522298"/>
    <lineage>
        <taxon>Bacteria</taxon>
        <taxon>Pseudomonadati</taxon>
        <taxon>Bacteroidota</taxon>
        <taxon>Chitinophagia</taxon>
        <taxon>Chitinophagales</taxon>
        <taxon>Chitinophagaceae</taxon>
        <taxon>Niabella</taxon>
    </lineage>
</organism>
<dbReference type="EMBL" id="JAKWBL010000001">
    <property type="protein sequence ID" value="MCH5597591.1"/>
    <property type="molecule type" value="Genomic_DNA"/>
</dbReference>
<accession>A0ABS9SGZ5</accession>
<protein>
    <recommendedName>
        <fullName evidence="3">Carboxypeptidase regulatory-like domain-containing protein</fullName>
    </recommendedName>
</protein>
<name>A0ABS9SGZ5_9BACT</name>
<proteinExistence type="predicted"/>
<keyword evidence="2" id="KW-1185">Reference proteome</keyword>
<evidence type="ECO:0008006" key="3">
    <source>
        <dbReference type="Google" id="ProtNLM"/>
    </source>
</evidence>
<dbReference type="RefSeq" id="WP_240826970.1">
    <property type="nucleotide sequence ID" value="NZ_JAKWBL010000001.1"/>
</dbReference>
<sequence length="193" mass="20715">MLNHDKDYLYSTAIRVYGRNPKNKQEASVAEKRLSFYPEGGTLLAGVENNVAFKATDSKGLPENITAIVKDGSGTKVAELKSFHDGMGAFNFTPTAGQTYTVDVAEQTFILPQVATTGLAINVITAPGSVNFSFTSAGGSTFEPVYLIGQMQNLISFKQPLNTSSGTINTSDLHSGILQLTFLIKTECHLQSV</sequence>
<comment type="caution">
    <text evidence="1">The sequence shown here is derived from an EMBL/GenBank/DDBJ whole genome shotgun (WGS) entry which is preliminary data.</text>
</comment>